<accession>A0A2U1L7U3</accession>
<name>A0A2U1L7U3_ARTAN</name>
<evidence type="ECO:0000313" key="2">
    <source>
        <dbReference type="EMBL" id="PWA45080.1"/>
    </source>
</evidence>
<comment type="caution">
    <text evidence="2">The sequence shown here is derived from an EMBL/GenBank/DDBJ whole genome shotgun (WGS) entry which is preliminary data.</text>
</comment>
<dbReference type="OrthoDB" id="1928976at2759"/>
<feature type="compositionally biased region" description="Basic residues" evidence="1">
    <location>
        <begin position="175"/>
        <end position="185"/>
    </location>
</feature>
<feature type="compositionally biased region" description="Polar residues" evidence="1">
    <location>
        <begin position="186"/>
        <end position="199"/>
    </location>
</feature>
<dbReference type="EMBL" id="PKPP01010951">
    <property type="protein sequence ID" value="PWA45080.1"/>
    <property type="molecule type" value="Genomic_DNA"/>
</dbReference>
<protein>
    <recommendedName>
        <fullName evidence="4">Helitron helicase-like domain-containing protein</fullName>
    </recommendedName>
</protein>
<feature type="region of interest" description="Disordered" evidence="1">
    <location>
        <begin position="224"/>
        <end position="261"/>
    </location>
</feature>
<organism evidence="2 3">
    <name type="scientific">Artemisia annua</name>
    <name type="common">Sweet wormwood</name>
    <dbReference type="NCBI Taxonomy" id="35608"/>
    <lineage>
        <taxon>Eukaryota</taxon>
        <taxon>Viridiplantae</taxon>
        <taxon>Streptophyta</taxon>
        <taxon>Embryophyta</taxon>
        <taxon>Tracheophyta</taxon>
        <taxon>Spermatophyta</taxon>
        <taxon>Magnoliopsida</taxon>
        <taxon>eudicotyledons</taxon>
        <taxon>Gunneridae</taxon>
        <taxon>Pentapetalae</taxon>
        <taxon>asterids</taxon>
        <taxon>campanulids</taxon>
        <taxon>Asterales</taxon>
        <taxon>Asteraceae</taxon>
        <taxon>Asteroideae</taxon>
        <taxon>Anthemideae</taxon>
        <taxon>Artemisiinae</taxon>
        <taxon>Artemisia</taxon>
    </lineage>
</organism>
<dbReference type="Proteomes" id="UP000245207">
    <property type="component" value="Unassembled WGS sequence"/>
</dbReference>
<feature type="region of interest" description="Disordered" evidence="1">
    <location>
        <begin position="159"/>
        <end position="199"/>
    </location>
</feature>
<feature type="region of interest" description="Disordered" evidence="1">
    <location>
        <begin position="78"/>
        <end position="118"/>
    </location>
</feature>
<gene>
    <name evidence="2" type="ORF">CTI12_AA521300</name>
</gene>
<evidence type="ECO:0000313" key="3">
    <source>
        <dbReference type="Proteomes" id="UP000245207"/>
    </source>
</evidence>
<feature type="compositionally biased region" description="Low complexity" evidence="1">
    <location>
        <begin position="88"/>
        <end position="104"/>
    </location>
</feature>
<proteinExistence type="predicted"/>
<sequence length="536" mass="59609">MKTKQKAIRRNPFLSCSPSSDLYPAVKHMDCSSETSKRKQSVCESIGMTTWSDNVNKRICRRYDSQGIQMPKSWNQGLAESYESTQPSFDNSSSMGNSTSLSKNQMSSSHNISTNNGYTYQHTTVGQPSLPMSSQHVTTHFPTGDNKGLQLQTTEVNSHTQVTMPSSSVSSQRSYPKRVTHRRIKATSSPMETQGTNTEATRTVQVPNIADTSNNRAKRPRFTQVTMPSSSVSSVSSIAKRVTHRRIKATSSPMETQGTNTEATGTVQVPNIVDTSNNRAKRPRFTQDNKDELDKDHQPHTFLLAGVTKFADIARLCFGMTSAQNRAIDDTQIAIDAATTLKEILDTHNELVKLFRTARDKMEDSNIPDFKLKLFGVVGSKQYDLPTCDCIGAIVFEGGPDVSTEYDVVIEKRDGQPQQIDKLNPHYMSLHFPLLFIHGEVGYHLGLKLLDKAGEPPEKEKQMSMKILMAGTSNTMSLAEARGKEIVTQPDNTKLVTLKATNLDKSIYVKVYRKWTLTNKASLPVMHCCILLDQEA</sequence>
<feature type="compositionally biased region" description="Polar residues" evidence="1">
    <location>
        <begin position="78"/>
        <end position="87"/>
    </location>
</feature>
<feature type="compositionally biased region" description="Polar residues" evidence="1">
    <location>
        <begin position="105"/>
        <end position="118"/>
    </location>
</feature>
<feature type="compositionally biased region" description="Polar residues" evidence="1">
    <location>
        <begin position="249"/>
        <end position="261"/>
    </location>
</feature>
<evidence type="ECO:0000256" key="1">
    <source>
        <dbReference type="SAM" id="MobiDB-lite"/>
    </source>
</evidence>
<dbReference type="AlphaFoldDB" id="A0A2U1L7U3"/>
<evidence type="ECO:0008006" key="4">
    <source>
        <dbReference type="Google" id="ProtNLM"/>
    </source>
</evidence>
<dbReference type="PANTHER" id="PTHR45786">
    <property type="entry name" value="DNA BINDING PROTEIN-LIKE"/>
    <property type="match status" value="1"/>
</dbReference>
<reference evidence="2 3" key="1">
    <citation type="journal article" date="2018" name="Mol. Plant">
        <title>The genome of Artemisia annua provides insight into the evolution of Asteraceae family and artemisinin biosynthesis.</title>
        <authorList>
            <person name="Shen Q."/>
            <person name="Zhang L."/>
            <person name="Liao Z."/>
            <person name="Wang S."/>
            <person name="Yan T."/>
            <person name="Shi P."/>
            <person name="Liu M."/>
            <person name="Fu X."/>
            <person name="Pan Q."/>
            <person name="Wang Y."/>
            <person name="Lv Z."/>
            <person name="Lu X."/>
            <person name="Zhang F."/>
            <person name="Jiang W."/>
            <person name="Ma Y."/>
            <person name="Chen M."/>
            <person name="Hao X."/>
            <person name="Li L."/>
            <person name="Tang Y."/>
            <person name="Lv G."/>
            <person name="Zhou Y."/>
            <person name="Sun X."/>
            <person name="Brodelius P.E."/>
            <person name="Rose J.K.C."/>
            <person name="Tang K."/>
        </authorList>
    </citation>
    <scope>NUCLEOTIDE SEQUENCE [LARGE SCALE GENOMIC DNA]</scope>
    <source>
        <strain evidence="3">cv. Huhao1</strain>
        <tissue evidence="2">Leaf</tissue>
    </source>
</reference>
<dbReference type="PANTHER" id="PTHR45786:SF74">
    <property type="entry name" value="ATP-DEPENDENT DNA HELICASE"/>
    <property type="match status" value="1"/>
</dbReference>
<keyword evidence="3" id="KW-1185">Reference proteome</keyword>